<proteinExistence type="predicted"/>
<feature type="compositionally biased region" description="Low complexity" evidence="3">
    <location>
        <begin position="53"/>
        <end position="62"/>
    </location>
</feature>
<dbReference type="InterPro" id="IPR050216">
    <property type="entry name" value="LRR_domain-containing"/>
</dbReference>
<keyword evidence="1" id="KW-0433">Leucine-rich repeat</keyword>
<keyword evidence="2" id="KW-0677">Repeat</keyword>
<evidence type="ECO:0000256" key="1">
    <source>
        <dbReference type="ARBA" id="ARBA00022614"/>
    </source>
</evidence>
<dbReference type="InterPro" id="IPR003591">
    <property type="entry name" value="Leu-rich_rpt_typical-subtyp"/>
</dbReference>
<dbReference type="PROSITE" id="PS51450">
    <property type="entry name" value="LRR"/>
    <property type="match status" value="1"/>
</dbReference>
<name>A0A7S4JII4_9STRA</name>
<organism evidence="5">
    <name type="scientific">Odontella aurita</name>
    <dbReference type="NCBI Taxonomy" id="265563"/>
    <lineage>
        <taxon>Eukaryota</taxon>
        <taxon>Sar</taxon>
        <taxon>Stramenopiles</taxon>
        <taxon>Ochrophyta</taxon>
        <taxon>Bacillariophyta</taxon>
        <taxon>Mediophyceae</taxon>
        <taxon>Biddulphiophycidae</taxon>
        <taxon>Eupodiscales</taxon>
        <taxon>Odontellaceae</taxon>
        <taxon>Odontella</taxon>
    </lineage>
</organism>
<dbReference type="EMBL" id="HBKQ01041123">
    <property type="protein sequence ID" value="CAE2264683.1"/>
    <property type="molecule type" value="Transcribed_RNA"/>
</dbReference>
<evidence type="ECO:0000256" key="3">
    <source>
        <dbReference type="SAM" id="MobiDB-lite"/>
    </source>
</evidence>
<feature type="region of interest" description="Disordered" evidence="3">
    <location>
        <begin position="345"/>
        <end position="380"/>
    </location>
</feature>
<feature type="region of interest" description="Disordered" evidence="3">
    <location>
        <begin position="601"/>
        <end position="622"/>
    </location>
</feature>
<feature type="domain" description="Disease resistance R13L4/SHOC-2-like LRR" evidence="4">
    <location>
        <begin position="781"/>
        <end position="854"/>
    </location>
</feature>
<accession>A0A7S4JII4</accession>
<protein>
    <recommendedName>
        <fullName evidence="4">Disease resistance R13L4/SHOC-2-like LRR domain-containing protein</fullName>
    </recommendedName>
</protein>
<dbReference type="InterPro" id="IPR001611">
    <property type="entry name" value="Leu-rich_rpt"/>
</dbReference>
<dbReference type="AlphaFoldDB" id="A0A7S4JII4"/>
<dbReference type="InterPro" id="IPR055414">
    <property type="entry name" value="LRR_R13L4/SHOC2-like"/>
</dbReference>
<feature type="compositionally biased region" description="Acidic residues" evidence="3">
    <location>
        <begin position="74"/>
        <end position="92"/>
    </location>
</feature>
<evidence type="ECO:0000313" key="5">
    <source>
        <dbReference type="EMBL" id="CAE2264683.1"/>
    </source>
</evidence>
<reference evidence="5" key="1">
    <citation type="submission" date="2021-01" db="EMBL/GenBank/DDBJ databases">
        <authorList>
            <person name="Corre E."/>
            <person name="Pelletier E."/>
            <person name="Niang G."/>
            <person name="Scheremetjew M."/>
            <person name="Finn R."/>
            <person name="Kale V."/>
            <person name="Holt S."/>
            <person name="Cochrane G."/>
            <person name="Meng A."/>
            <person name="Brown T."/>
            <person name="Cohen L."/>
        </authorList>
    </citation>
    <scope>NUCLEOTIDE SEQUENCE</scope>
    <source>
        <strain evidence="5">Isolate 1302-5</strain>
    </source>
</reference>
<dbReference type="SUPFAM" id="SSF52058">
    <property type="entry name" value="L domain-like"/>
    <property type="match status" value="1"/>
</dbReference>
<dbReference type="SMART" id="SM00369">
    <property type="entry name" value="LRR_TYP"/>
    <property type="match status" value="4"/>
</dbReference>
<dbReference type="InterPro" id="IPR032675">
    <property type="entry name" value="LRR_dom_sf"/>
</dbReference>
<evidence type="ECO:0000256" key="2">
    <source>
        <dbReference type="ARBA" id="ARBA00022737"/>
    </source>
</evidence>
<sequence length="902" mass="96266">MAYEDGGIEPCAETTVNGAQGKEVRKEEFEEQDDFIALPSADIRNDEDDDSSDVYITDIRAAGDGDGDGNVSSDSEDESEGGTGTADEEGTAEDSSRLAFADAIGALGFEISVADAKRGGTLNGDHGERPAHPCPLLRCKVEEYLMPSFSPELGSARLLVKLTDLVRASIHAGRHEVARAAIAMGRKACSANRNEEAKAEAEDGTSPRRPPRFLSKVLNYLEDRVDASLRCPTHALATESFRTQLSLALLTEMLRSYGVELEEDTYAKDTDVDHHHHHWVSYLEDLKTIFQPSNLNSQEGDERAGMVGQGHLEMLRSLVGSFVIAKDQNEAAWIQRFRRTVRNALNYIPPPPEDEDGRRNPATPPPQHFSPSSAVDDPSPWRSRVRRLLWRARLGRTLGGALRSLLAGRVSALGLFSSAATAASAGSMPHCVLEPLWQEARRHFAAPKKSPAAVDVNAASDSSSGGGCAACESFLSCAALTGPAAAAAVSCAVAEIVGVGRADGADGEARRRRLLSGARAQGTITGLYRASLRLVRQMGHASGDRTLAKGSCLRSCRYRRGGGLAWGLNAALLLSPLRALSVSMCVGASSVEAAHHLVQSALSSSKGDSPTGGNNSGDRDGGNAWRVHSELLWSQLLRLEMTYPRGATGEDDDDNGCSVAARRAVEYGVFPRHVLASFGGGGESLILSRCRVSESVEGNGASSLKARNACKSIVDAVFRRSGGGTAVVDANALPNDSVLGGSKPSYSVILDDAAESVDPQKEAARQVGFPMSVLLVGDALSCLRMQGWGLSHLPRSIGSFLVNVKILDVSENNLRELPPSICRMRHLTELDVSSNSLMSLPPEIGNLTQLKALDASDNGIEFLPKSLTKCVRLEVLDLRSNPIGTIPGDLPLKLTRLRALQM</sequence>
<dbReference type="Pfam" id="PF23598">
    <property type="entry name" value="LRR_14"/>
    <property type="match status" value="1"/>
</dbReference>
<evidence type="ECO:0000259" key="4">
    <source>
        <dbReference type="Pfam" id="PF23598"/>
    </source>
</evidence>
<dbReference type="GO" id="GO:0005737">
    <property type="term" value="C:cytoplasm"/>
    <property type="evidence" value="ECO:0007669"/>
    <property type="project" value="TreeGrafter"/>
</dbReference>
<dbReference type="Gene3D" id="3.80.10.10">
    <property type="entry name" value="Ribonuclease Inhibitor"/>
    <property type="match status" value="1"/>
</dbReference>
<dbReference type="PANTHER" id="PTHR48051:SF1">
    <property type="entry name" value="RAS SUPPRESSOR PROTEIN 1"/>
    <property type="match status" value="1"/>
</dbReference>
<feature type="region of interest" description="Disordered" evidence="3">
    <location>
        <begin position="1"/>
        <end position="94"/>
    </location>
</feature>
<dbReference type="PANTHER" id="PTHR48051">
    <property type="match status" value="1"/>
</dbReference>
<gene>
    <name evidence="5" type="ORF">OAUR00152_LOCUS28361</name>
</gene>